<dbReference type="PANTHER" id="PTHR39184">
    <property type="match status" value="1"/>
</dbReference>
<evidence type="ECO:0000313" key="3">
    <source>
        <dbReference type="EMBL" id="MCD4839740.1"/>
    </source>
</evidence>
<dbReference type="Pfam" id="PF04466">
    <property type="entry name" value="Terminase_3"/>
    <property type="match status" value="1"/>
</dbReference>
<gene>
    <name evidence="3" type="ORF">LRS37_12860</name>
</gene>
<keyword evidence="4" id="KW-1185">Reference proteome</keyword>
<protein>
    <submittedName>
        <fullName evidence="3">PBSX family phage terminase large subunit</fullName>
    </submittedName>
</protein>
<organism evidence="3 4">
    <name type="scientific">Neobacillus sedimentimangrovi</name>
    <dbReference type="NCBI Taxonomy" id="2699460"/>
    <lineage>
        <taxon>Bacteria</taxon>
        <taxon>Bacillati</taxon>
        <taxon>Bacillota</taxon>
        <taxon>Bacilli</taxon>
        <taxon>Bacillales</taxon>
        <taxon>Bacillaceae</taxon>
        <taxon>Neobacillus</taxon>
    </lineage>
</organism>
<dbReference type="InterPro" id="IPR035413">
    <property type="entry name" value="Terminase_L_C"/>
</dbReference>
<reference evidence="3 4" key="1">
    <citation type="journal article" date="2023" name="Antonie Van Leeuwenhoek">
        <title>Unveiling the genomic potential of a novel thermostable glycoside hydrolases producing Neobacillus sedimentimangrovi UE25.</title>
        <authorList>
            <person name="Ejaz U."/>
            <person name="Saleem F."/>
            <person name="Rashid R."/>
            <person name="Hasan K.A."/>
            <person name="Syed M.N."/>
            <person name="Sohail M."/>
        </authorList>
    </citation>
    <scope>NUCLEOTIDE SEQUENCE [LARGE SCALE GENOMIC DNA]</scope>
    <source>
        <strain evidence="3 4">UE25</strain>
    </source>
</reference>
<dbReference type="RefSeq" id="WP_231315088.1">
    <property type="nucleotide sequence ID" value="NZ_JAJODE010000039.1"/>
</dbReference>
<dbReference type="InterPro" id="IPR006437">
    <property type="entry name" value="Phage_terminase_lsu"/>
</dbReference>
<dbReference type="Pfam" id="PF17288">
    <property type="entry name" value="Terminase_3C"/>
    <property type="match status" value="1"/>
</dbReference>
<evidence type="ECO:0000313" key="4">
    <source>
        <dbReference type="Proteomes" id="UP001162836"/>
    </source>
</evidence>
<dbReference type="InterPro" id="IPR027417">
    <property type="entry name" value="P-loop_NTPase"/>
</dbReference>
<dbReference type="Gene3D" id="3.40.50.300">
    <property type="entry name" value="P-loop containing nucleotide triphosphate hydrolases"/>
    <property type="match status" value="1"/>
</dbReference>
<sequence length="414" mass="47584">MAIKLNIDKSFFNEAYLPLLNNTERFTVLYGGAGSGKSHFVVQKMIIKALKYPNRKILVIRKVLATVRESMFALFLEQLSNMGILQFCKTTATNMKIVMPNGSTFIFMGLDDSEKIKSIAGIDDIIIEEATEITKDDFSQLNLRLRSKAENQQIHLMFNPVSKSNWVYEYFFVNKPDDCVILKTTYKDNKFLPQSYIDSLLEFQETNPLYFQIYALGEFGNLGKKVYERYSVQDFEVNELIKQNPDIKAVFGLDFGYINDPTAFIAALVDLENRKLYIFDELYERGLLNNEIADRIKEIGYAKETIIADSAEKKSIDEIKGYGIPRIKPARKGSGSIMQGIQFIQQFEILVHPRCKNVLVELENYSYKKDKMTGQYLNQPMDSYNHLLDSLRYALEPFSKGKAIKFLDKSLLGL</sequence>
<dbReference type="SUPFAM" id="SSF52540">
    <property type="entry name" value="P-loop containing nucleoside triphosphate hydrolases"/>
    <property type="match status" value="1"/>
</dbReference>
<comment type="caution">
    <text evidence="3">The sequence shown here is derived from an EMBL/GenBank/DDBJ whole genome shotgun (WGS) entry which is preliminary data.</text>
</comment>
<feature type="domain" description="Phage terminase large subunit C-terminal" evidence="2">
    <location>
        <begin position="254"/>
        <end position="396"/>
    </location>
</feature>
<dbReference type="PANTHER" id="PTHR39184:SF1">
    <property type="entry name" value="PBSX PHAGE TERMINASE LARGE SUBUNIT"/>
    <property type="match status" value="1"/>
</dbReference>
<name>A0ABS8QM01_9BACI</name>
<dbReference type="Gene3D" id="3.30.420.280">
    <property type="match status" value="1"/>
</dbReference>
<evidence type="ECO:0000259" key="1">
    <source>
        <dbReference type="Pfam" id="PF04466"/>
    </source>
</evidence>
<dbReference type="InterPro" id="IPR052380">
    <property type="entry name" value="Viral_DNA_packaging_terminase"/>
</dbReference>
<accession>A0ABS8QM01</accession>
<proteinExistence type="predicted"/>
<dbReference type="NCBIfam" id="TIGR01547">
    <property type="entry name" value="phage_term_2"/>
    <property type="match status" value="1"/>
</dbReference>
<dbReference type="InterPro" id="IPR035412">
    <property type="entry name" value="Terminase_L_N"/>
</dbReference>
<feature type="domain" description="Phage terminase large subunit N-terminal" evidence="1">
    <location>
        <begin position="25"/>
        <end position="218"/>
    </location>
</feature>
<dbReference type="EMBL" id="JAJODE010000039">
    <property type="protein sequence ID" value="MCD4839740.1"/>
    <property type="molecule type" value="Genomic_DNA"/>
</dbReference>
<dbReference type="Proteomes" id="UP001162836">
    <property type="component" value="Unassembled WGS sequence"/>
</dbReference>
<evidence type="ECO:0000259" key="2">
    <source>
        <dbReference type="Pfam" id="PF17288"/>
    </source>
</evidence>